<evidence type="ECO:0000256" key="1">
    <source>
        <dbReference type="SAM" id="MobiDB-lite"/>
    </source>
</evidence>
<proteinExistence type="predicted"/>
<feature type="compositionally biased region" description="Polar residues" evidence="1">
    <location>
        <begin position="99"/>
        <end position="108"/>
    </location>
</feature>
<protein>
    <submittedName>
        <fullName evidence="2">Uncharacterized protein</fullName>
    </submittedName>
</protein>
<feature type="compositionally biased region" description="Acidic residues" evidence="1">
    <location>
        <begin position="68"/>
        <end position="82"/>
    </location>
</feature>
<dbReference type="STRING" id="946122.A0A0C2XDP6"/>
<organism evidence="2 3">
    <name type="scientific">Amanita muscaria (strain Koide BX008)</name>
    <dbReference type="NCBI Taxonomy" id="946122"/>
    <lineage>
        <taxon>Eukaryota</taxon>
        <taxon>Fungi</taxon>
        <taxon>Dikarya</taxon>
        <taxon>Basidiomycota</taxon>
        <taxon>Agaricomycotina</taxon>
        <taxon>Agaricomycetes</taxon>
        <taxon>Agaricomycetidae</taxon>
        <taxon>Agaricales</taxon>
        <taxon>Pluteineae</taxon>
        <taxon>Amanitaceae</taxon>
        <taxon>Amanita</taxon>
    </lineage>
</organism>
<gene>
    <name evidence="2" type="ORF">M378DRAFT_73269</name>
</gene>
<reference evidence="2 3" key="1">
    <citation type="submission" date="2014-04" db="EMBL/GenBank/DDBJ databases">
        <title>Evolutionary Origins and Diversification of the Mycorrhizal Mutualists.</title>
        <authorList>
            <consortium name="DOE Joint Genome Institute"/>
            <consortium name="Mycorrhizal Genomics Consortium"/>
            <person name="Kohler A."/>
            <person name="Kuo A."/>
            <person name="Nagy L.G."/>
            <person name="Floudas D."/>
            <person name="Copeland A."/>
            <person name="Barry K.W."/>
            <person name="Cichocki N."/>
            <person name="Veneault-Fourrey C."/>
            <person name="LaButti K."/>
            <person name="Lindquist E.A."/>
            <person name="Lipzen A."/>
            <person name="Lundell T."/>
            <person name="Morin E."/>
            <person name="Murat C."/>
            <person name="Riley R."/>
            <person name="Ohm R."/>
            <person name="Sun H."/>
            <person name="Tunlid A."/>
            <person name="Henrissat B."/>
            <person name="Grigoriev I.V."/>
            <person name="Hibbett D.S."/>
            <person name="Martin F."/>
        </authorList>
    </citation>
    <scope>NUCLEOTIDE SEQUENCE [LARGE SCALE GENOMIC DNA]</scope>
    <source>
        <strain evidence="2 3">Koide BX008</strain>
    </source>
</reference>
<dbReference type="OrthoDB" id="3256495at2759"/>
<feature type="region of interest" description="Disordered" evidence="1">
    <location>
        <begin position="1"/>
        <end position="109"/>
    </location>
</feature>
<feature type="compositionally biased region" description="Low complexity" evidence="1">
    <location>
        <begin position="53"/>
        <end position="63"/>
    </location>
</feature>
<dbReference type="HOGENOM" id="CLU_386169_0_0_1"/>
<dbReference type="EMBL" id="KN818231">
    <property type="protein sequence ID" value="KIL67571.1"/>
    <property type="molecule type" value="Genomic_DNA"/>
</dbReference>
<dbReference type="AlphaFoldDB" id="A0A0C2XDP6"/>
<name>A0A0C2XDP6_AMAMK</name>
<keyword evidence="3" id="KW-1185">Reference proteome</keyword>
<evidence type="ECO:0000313" key="2">
    <source>
        <dbReference type="EMBL" id="KIL67571.1"/>
    </source>
</evidence>
<sequence length="745" mass="81368">MNQDHHPQYLSPSPSDLDSQSDSDWLDIVSSRESDDNDSVPSDREDVHSVPLSRRSSVSFGSSREGDVEAWEGFVDDSDDDDKSSPIRPGMYPNPPPVSRTQLDTLGSNLDAACVQDTAEDERVKEGLEQSLISTLSSSRSSSAAYSASTHSSLRDLRLSFPDPLTSSKDNLPLSRPATPPPVNEVTPISVEPRDTATATPSKPEPEPGTGIPPPEIPQASKCDIIDIVLYGSSPTSKWTLLEQLLRKAAGFTHRTLTSTLPSEDAAHYIFKPRSEAVQPNGIAVYDCTQGGAIHFTSSDPDRPSLAVVFLPSDSLRVLPEHTFYLPIFVDVDSADVVAHDASVRSSAERAWRMLPVPPGKTLRLGNGPTSILSSSELENVEPFRAHRALQRLLLPAKKQPSKTFADHLSSVPAVTFFALVSIVMSFAINTIFRPPEPTPVFRTQVASPTWGATTTQLNSSTAVQATPISQQGTALIASSLKDFALSIINPHSTALSVTSQSSLLMSVSQPLTSKAKTRKEAQPPAYTAKISPSTDIILRLVPTTPSVFTKSTVAPSMTNKEDRMAPSGSAVSIRLIDSVPEVFETTVKAALGAVHSDLKELVDAMDDLMRAIQDQTKKAMIKARGKARELRDKSEKLIQSAGEQLMETTWSMKTRGEQFVTLAQEHIKDRTSVAKEKAHGFREKIVKSDAWQTYVAGHDEWAKKVIDKKAAKREYKKWVKSLKGPKMKCRKESRRACMSHLMWG</sequence>
<accession>A0A0C2XDP6</accession>
<dbReference type="InParanoid" id="A0A0C2XDP6"/>
<dbReference type="Proteomes" id="UP000054549">
    <property type="component" value="Unassembled WGS sequence"/>
</dbReference>
<evidence type="ECO:0000313" key="3">
    <source>
        <dbReference type="Proteomes" id="UP000054549"/>
    </source>
</evidence>
<feature type="region of interest" description="Disordered" evidence="1">
    <location>
        <begin position="161"/>
        <end position="218"/>
    </location>
</feature>